<dbReference type="Proteomes" id="UP000192247">
    <property type="component" value="Unassembled WGS sequence"/>
</dbReference>
<gene>
    <name evidence="2" type="ORF">BIW11_12972</name>
</gene>
<organism evidence="2 3">
    <name type="scientific">Tropilaelaps mercedesae</name>
    <dbReference type="NCBI Taxonomy" id="418985"/>
    <lineage>
        <taxon>Eukaryota</taxon>
        <taxon>Metazoa</taxon>
        <taxon>Ecdysozoa</taxon>
        <taxon>Arthropoda</taxon>
        <taxon>Chelicerata</taxon>
        <taxon>Arachnida</taxon>
        <taxon>Acari</taxon>
        <taxon>Parasitiformes</taxon>
        <taxon>Mesostigmata</taxon>
        <taxon>Gamasina</taxon>
        <taxon>Dermanyssoidea</taxon>
        <taxon>Laelapidae</taxon>
        <taxon>Tropilaelaps</taxon>
    </lineage>
</organism>
<feature type="compositionally biased region" description="Polar residues" evidence="1">
    <location>
        <begin position="294"/>
        <end position="303"/>
    </location>
</feature>
<name>A0A1V9X4M0_9ACAR</name>
<evidence type="ECO:0000313" key="3">
    <source>
        <dbReference type="Proteomes" id="UP000192247"/>
    </source>
</evidence>
<reference evidence="2 3" key="1">
    <citation type="journal article" date="2017" name="Gigascience">
        <title>Draft genome of the honey bee ectoparasitic mite, Tropilaelaps mercedesae, is shaped by the parasitic life history.</title>
        <authorList>
            <person name="Dong X."/>
            <person name="Armstrong S.D."/>
            <person name="Xia D."/>
            <person name="Makepeace B.L."/>
            <person name="Darby A.C."/>
            <person name="Kadowaki T."/>
        </authorList>
    </citation>
    <scope>NUCLEOTIDE SEQUENCE [LARGE SCALE GENOMIC DNA]</scope>
    <source>
        <strain evidence="2">Wuxi-XJTLU</strain>
    </source>
</reference>
<comment type="caution">
    <text evidence="2">The sequence shown here is derived from an EMBL/GenBank/DDBJ whole genome shotgun (WGS) entry which is preliminary data.</text>
</comment>
<dbReference type="AlphaFoldDB" id="A0A1V9X4M0"/>
<sequence length="362" mass="38711">MTHAVQTLPAVDTRKVFVTCHQAVTLPPRHVDERIAAFLKEKVLPVVGDHCRINLHWNGVELSSLHIRSVVPDQCALVPKAVQNRNAPMTALSSSAVSYNGESIAPAAFSPNDIKNEPVDINDEPANVKSEPVLNEVDAKMEFQSSPQTLEAPLDRIISARVTAPSPPKVRASAKLPVLLPKPYPSAPPQPLVASVATIPVVTYGQAPFTPTIFAATTGMAGHIPAQILHLSPSMSASPYSPYGPVQLEESRSVLVNATGPAGERPALTSRIFAPPQQCSATQNAMQATRNTGSITTSVSNAGGSVWPRSPVSEPAQQQDLVNPAARAADPKLRVSGEALREDSARPRRPTRTRRRPEQRLG</sequence>
<protein>
    <submittedName>
        <fullName evidence="2">Uncharacterized protein</fullName>
    </submittedName>
</protein>
<evidence type="ECO:0000256" key="1">
    <source>
        <dbReference type="SAM" id="MobiDB-lite"/>
    </source>
</evidence>
<evidence type="ECO:0000313" key="2">
    <source>
        <dbReference type="EMBL" id="OQR68348.1"/>
    </source>
</evidence>
<keyword evidence="3" id="KW-1185">Reference proteome</keyword>
<proteinExistence type="predicted"/>
<dbReference type="EMBL" id="MNPL01025184">
    <property type="protein sequence ID" value="OQR68348.1"/>
    <property type="molecule type" value="Genomic_DNA"/>
</dbReference>
<accession>A0A1V9X4M0</accession>
<dbReference type="InParanoid" id="A0A1V9X4M0"/>
<feature type="compositionally biased region" description="Basic and acidic residues" evidence="1">
    <location>
        <begin position="329"/>
        <end position="346"/>
    </location>
</feature>
<feature type="region of interest" description="Disordered" evidence="1">
    <location>
        <begin position="294"/>
        <end position="362"/>
    </location>
</feature>